<comment type="caution">
    <text evidence="20">The sequence shown here is derived from an EMBL/GenBank/DDBJ whole genome shotgun (WGS) entry which is preliminary data.</text>
</comment>
<dbReference type="FunFam" id="3.30.160.60:FF:000446">
    <property type="entry name" value="Zinc finger protein"/>
    <property type="match status" value="1"/>
</dbReference>
<evidence type="ECO:0000259" key="18">
    <source>
        <dbReference type="PROSITE" id="PS50157"/>
    </source>
</evidence>
<dbReference type="SUPFAM" id="SSF47353">
    <property type="entry name" value="Retrovirus capsid dimerization domain-like"/>
    <property type="match status" value="1"/>
</dbReference>
<comment type="subunit">
    <text evidence="13">Interacts with ZNF202.</text>
</comment>
<evidence type="ECO:0000256" key="8">
    <source>
        <dbReference type="ARBA" id="ARBA00023015"/>
    </source>
</evidence>
<evidence type="ECO:0000256" key="10">
    <source>
        <dbReference type="ARBA" id="ARBA00023163"/>
    </source>
</evidence>
<dbReference type="CDD" id="cd07936">
    <property type="entry name" value="SCAN"/>
    <property type="match status" value="1"/>
</dbReference>
<dbReference type="Gene3D" id="1.10.4020.10">
    <property type="entry name" value="DNA breaking-rejoining enzymes"/>
    <property type="match status" value="1"/>
</dbReference>
<evidence type="ECO:0000256" key="17">
    <source>
        <dbReference type="SAM" id="MobiDB-lite"/>
    </source>
</evidence>
<dbReference type="GO" id="GO:0003677">
    <property type="term" value="F:DNA binding"/>
    <property type="evidence" value="ECO:0007669"/>
    <property type="project" value="UniProtKB-KW"/>
</dbReference>
<evidence type="ECO:0000256" key="7">
    <source>
        <dbReference type="ARBA" id="ARBA00022833"/>
    </source>
</evidence>
<keyword evidence="11 16" id="KW-0539">Nucleus</keyword>
<dbReference type="Gene3D" id="3.30.160.60">
    <property type="entry name" value="Classic Zinc Finger"/>
    <property type="match status" value="2"/>
</dbReference>
<feature type="compositionally biased region" description="Polar residues" evidence="17">
    <location>
        <begin position="362"/>
        <end position="371"/>
    </location>
</feature>
<evidence type="ECO:0000259" key="19">
    <source>
        <dbReference type="PROSITE" id="PS50804"/>
    </source>
</evidence>
<keyword evidence="10" id="KW-0804">Transcription</keyword>
<dbReference type="PROSITE" id="PS50157">
    <property type="entry name" value="ZINC_FINGER_C2H2_2"/>
    <property type="match status" value="1"/>
</dbReference>
<evidence type="ECO:0000256" key="13">
    <source>
        <dbReference type="ARBA" id="ARBA00038697"/>
    </source>
</evidence>
<evidence type="ECO:0000256" key="4">
    <source>
        <dbReference type="ARBA" id="ARBA00022723"/>
    </source>
</evidence>
<keyword evidence="5" id="KW-0677">Repeat</keyword>
<reference evidence="20 21" key="1">
    <citation type="journal article" date="2020" name="Nature">
        <title>Six reference-quality genomes reveal evolution of bat adaptations.</title>
        <authorList>
            <person name="Jebb D."/>
            <person name="Huang Z."/>
            <person name="Pippel M."/>
            <person name="Hughes G.M."/>
            <person name="Lavrichenko K."/>
            <person name="Devanna P."/>
            <person name="Winkler S."/>
            <person name="Jermiin L.S."/>
            <person name="Skirmuntt E.C."/>
            <person name="Katzourakis A."/>
            <person name="Burkitt-Gray L."/>
            <person name="Ray D.A."/>
            <person name="Sullivan K.A.M."/>
            <person name="Roscito J.G."/>
            <person name="Kirilenko B.M."/>
            <person name="Davalos L.M."/>
            <person name="Corthals A.P."/>
            <person name="Power M.L."/>
            <person name="Jones G."/>
            <person name="Ransome R.D."/>
            <person name="Dechmann D.K.N."/>
            <person name="Locatelli A.G."/>
            <person name="Puechmaille S.J."/>
            <person name="Fedrigo O."/>
            <person name="Jarvis E.D."/>
            <person name="Hiller M."/>
            <person name="Vernes S.C."/>
            <person name="Myers E.W."/>
            <person name="Teeling E.C."/>
        </authorList>
    </citation>
    <scope>NUCLEOTIDE SEQUENCE [LARGE SCALE GENOMIC DNA]</scope>
    <source>
        <strain evidence="20">MRhiFer1</strain>
        <tissue evidence="20">Lung</tissue>
    </source>
</reference>
<evidence type="ECO:0000256" key="15">
    <source>
        <dbReference type="PROSITE-ProRule" id="PRU00042"/>
    </source>
</evidence>
<evidence type="ECO:0000256" key="1">
    <source>
        <dbReference type="ARBA" id="ARBA00003767"/>
    </source>
</evidence>
<feature type="compositionally biased region" description="Polar residues" evidence="17">
    <location>
        <begin position="15"/>
        <end position="31"/>
    </location>
</feature>
<evidence type="ECO:0000256" key="9">
    <source>
        <dbReference type="ARBA" id="ARBA00023125"/>
    </source>
</evidence>
<accession>A0A7J7R7I1</accession>
<keyword evidence="7" id="KW-0862">Zinc</keyword>
<dbReference type="InterPro" id="IPR001909">
    <property type="entry name" value="KRAB"/>
</dbReference>
<dbReference type="AlphaFoldDB" id="A0A7J7R7I1"/>
<name>A0A7J7R7I1_RHIFE</name>
<dbReference type="FunFam" id="1.10.4020.10:FF:000001">
    <property type="entry name" value="zinc finger protein 263 isoform X1"/>
    <property type="match status" value="1"/>
</dbReference>
<dbReference type="FunFam" id="3.30.160.60:FF:000895">
    <property type="entry name" value="Zinc finger protein 597"/>
    <property type="match status" value="1"/>
</dbReference>
<keyword evidence="4" id="KW-0479">Metal-binding</keyword>
<evidence type="ECO:0000256" key="14">
    <source>
        <dbReference type="ARBA" id="ARBA00040892"/>
    </source>
</evidence>
<feature type="region of interest" description="Disordered" evidence="17">
    <location>
        <begin position="1"/>
        <end position="33"/>
    </location>
</feature>
<protein>
    <recommendedName>
        <fullName evidence="14">SCAN domain-containing protein 1</fullName>
    </recommendedName>
</protein>
<dbReference type="Pfam" id="PF13837">
    <property type="entry name" value="Myb_DNA-bind_4"/>
    <property type="match status" value="1"/>
</dbReference>
<gene>
    <name evidence="20" type="ORF">mRhiFer1_019046</name>
</gene>
<dbReference type="GO" id="GO:0005634">
    <property type="term" value="C:nucleus"/>
    <property type="evidence" value="ECO:0007669"/>
    <property type="project" value="UniProtKB-SubCell"/>
</dbReference>
<evidence type="ECO:0000256" key="5">
    <source>
        <dbReference type="ARBA" id="ARBA00022737"/>
    </source>
</evidence>
<dbReference type="EMBL" id="JACAGC010000030">
    <property type="protein sequence ID" value="KAF6271895.1"/>
    <property type="molecule type" value="Genomic_DNA"/>
</dbReference>
<dbReference type="Gene3D" id="1.10.10.60">
    <property type="entry name" value="Homeodomain-like"/>
    <property type="match status" value="1"/>
</dbReference>
<dbReference type="PANTHER" id="PTHR45935">
    <property type="entry name" value="PROTEIN ZBED8-RELATED"/>
    <property type="match status" value="1"/>
</dbReference>
<dbReference type="InterPro" id="IPR003309">
    <property type="entry name" value="SCAN_dom"/>
</dbReference>
<evidence type="ECO:0000313" key="20">
    <source>
        <dbReference type="EMBL" id="KAF6271895.1"/>
    </source>
</evidence>
<dbReference type="SMART" id="SM00431">
    <property type="entry name" value="SCAN"/>
    <property type="match status" value="1"/>
</dbReference>
<dbReference type="Pfam" id="PF02023">
    <property type="entry name" value="SCAN"/>
    <property type="match status" value="1"/>
</dbReference>
<keyword evidence="9" id="KW-0238">DNA-binding</keyword>
<dbReference type="FunFam" id="1.10.10.60:FF:000032">
    <property type="entry name" value="Zinc finger and SCAN domain-containing 20"/>
    <property type="match status" value="1"/>
</dbReference>
<dbReference type="SUPFAM" id="SSF57667">
    <property type="entry name" value="beta-beta-alpha zinc fingers"/>
    <property type="match status" value="1"/>
</dbReference>
<comment type="similarity">
    <text evidence="3">Belongs to the krueppel C2H2-type zinc-finger protein family.</text>
</comment>
<feature type="region of interest" description="Disordered" evidence="17">
    <location>
        <begin position="143"/>
        <end position="198"/>
    </location>
</feature>
<dbReference type="Pfam" id="PF01352">
    <property type="entry name" value="KRAB"/>
    <property type="match status" value="1"/>
</dbReference>
<dbReference type="InterPro" id="IPR036236">
    <property type="entry name" value="Znf_C2H2_sf"/>
</dbReference>
<feature type="region of interest" description="Disordered" evidence="17">
    <location>
        <begin position="340"/>
        <end position="371"/>
    </location>
</feature>
<feature type="domain" description="C2H2-type" evidence="18">
    <location>
        <begin position="519"/>
        <end position="546"/>
    </location>
</feature>
<dbReference type="InterPro" id="IPR036051">
    <property type="entry name" value="KRAB_dom_sf"/>
</dbReference>
<feature type="domain" description="SCAN box" evidence="19">
    <location>
        <begin position="38"/>
        <end position="117"/>
    </location>
</feature>
<evidence type="ECO:0000256" key="3">
    <source>
        <dbReference type="ARBA" id="ARBA00006991"/>
    </source>
</evidence>
<comment type="function">
    <text evidence="12">May regulate transcriptional activity.</text>
</comment>
<dbReference type="GO" id="GO:0006355">
    <property type="term" value="P:regulation of DNA-templated transcription"/>
    <property type="evidence" value="ECO:0007669"/>
    <property type="project" value="InterPro"/>
</dbReference>
<organism evidence="20 21">
    <name type="scientific">Rhinolophus ferrumequinum</name>
    <name type="common">Greater horseshoe bat</name>
    <dbReference type="NCBI Taxonomy" id="59479"/>
    <lineage>
        <taxon>Eukaryota</taxon>
        <taxon>Metazoa</taxon>
        <taxon>Chordata</taxon>
        <taxon>Craniata</taxon>
        <taxon>Vertebrata</taxon>
        <taxon>Euteleostomi</taxon>
        <taxon>Mammalia</taxon>
        <taxon>Eutheria</taxon>
        <taxon>Laurasiatheria</taxon>
        <taxon>Chiroptera</taxon>
        <taxon>Yinpterochiroptera</taxon>
        <taxon>Rhinolophoidea</taxon>
        <taxon>Rhinolophidae</taxon>
        <taxon>Rhinolophinae</taxon>
        <taxon>Rhinolophus</taxon>
    </lineage>
</organism>
<dbReference type="Proteomes" id="UP000585614">
    <property type="component" value="Unassembled WGS sequence"/>
</dbReference>
<dbReference type="SUPFAM" id="SSF109640">
    <property type="entry name" value="KRAB domain (Kruppel-associated box)"/>
    <property type="match status" value="1"/>
</dbReference>
<dbReference type="InterPro" id="IPR013087">
    <property type="entry name" value="Znf_C2H2_type"/>
</dbReference>
<comment type="subcellular location">
    <subcellularLocation>
        <location evidence="2 16">Nucleus</location>
    </subcellularLocation>
</comment>
<evidence type="ECO:0000256" key="2">
    <source>
        <dbReference type="ARBA" id="ARBA00004123"/>
    </source>
</evidence>
<dbReference type="InterPro" id="IPR050916">
    <property type="entry name" value="SCAN-C2H2_zinc_finger"/>
</dbReference>
<evidence type="ECO:0000256" key="12">
    <source>
        <dbReference type="ARBA" id="ARBA00037286"/>
    </source>
</evidence>
<feature type="region of interest" description="Disordered" evidence="17">
    <location>
        <begin position="455"/>
        <end position="478"/>
    </location>
</feature>
<comment type="function">
    <text evidence="1">May be involved in transcriptional regulation.</text>
</comment>
<evidence type="ECO:0000256" key="6">
    <source>
        <dbReference type="ARBA" id="ARBA00022771"/>
    </source>
</evidence>
<keyword evidence="6 15" id="KW-0863">Zinc-finger</keyword>
<dbReference type="GO" id="GO:0008270">
    <property type="term" value="F:zinc ion binding"/>
    <property type="evidence" value="ECO:0007669"/>
    <property type="project" value="UniProtKB-KW"/>
</dbReference>
<evidence type="ECO:0000256" key="16">
    <source>
        <dbReference type="PROSITE-ProRule" id="PRU00187"/>
    </source>
</evidence>
<sequence length="565" mass="63630">MMAATRGPQRHPSPSKGSTQGQKSAPHSNSPDYEASCQRFQQFCYQEVAGPHEAFSTLWELCCQWLRPKTHSKEQILELLVLEQFLTILPEEIQTWVRKQHPENGEEAVALVEDVQRVPGQQVLDSGKDLKVLFEETPPVEAARESLKSHLKQGVHPEERTLQESPSSHQRPGEQSGAWLTPEASRNHPQKRGLQDQETGAVLWTTEPQGPVTFEDRAVPLYQEGRTHLGRAQRALYRGVTQKNDRNVSLARVQWSYEETKMLLAIISNSQFHEKLQTCQQSSQIYKAVAERLQQQDCLRTPEQCCTKFKNSWSGYHKVRRCHVPESCIFYEEMDALSSSSSPSVAIDPTPDQEGSDMGSGELSQQNGAPTQTGEVAIVDGAAGDEKDIMYPGQEVSEVDLPVLFPNRLGFEIKNGIKKENPKWDDSEKEVNKPLQRKSSGELFWHSELKTGWEGEPVSRRQHRHSPGESKGRIKSQERISHHSLWIEEKTSTHLCGRNCCHSSPSAHHQPAPDVEKASKCHECGKSFSRGSYLVQHQRIQTGEKPHKCSVCGKGFSERSTSLPT</sequence>
<keyword evidence="8" id="KW-0805">Transcription regulation</keyword>
<dbReference type="PANTHER" id="PTHR45935:SF10">
    <property type="entry name" value="SCAN DOMAIN-CONTAINING 1"/>
    <property type="match status" value="1"/>
</dbReference>
<dbReference type="Gene3D" id="6.10.140.140">
    <property type="match status" value="1"/>
</dbReference>
<evidence type="ECO:0000256" key="11">
    <source>
        <dbReference type="ARBA" id="ARBA00023242"/>
    </source>
</evidence>
<dbReference type="PROSITE" id="PS50804">
    <property type="entry name" value="SCAN_BOX"/>
    <property type="match status" value="1"/>
</dbReference>
<dbReference type="InterPro" id="IPR038269">
    <property type="entry name" value="SCAN_sf"/>
</dbReference>
<proteinExistence type="inferred from homology"/>
<feature type="compositionally biased region" description="Basic and acidic residues" evidence="17">
    <location>
        <begin position="466"/>
        <end position="478"/>
    </location>
</feature>
<dbReference type="InterPro" id="IPR044822">
    <property type="entry name" value="Myb_DNA-bind_4"/>
</dbReference>
<evidence type="ECO:0000313" key="21">
    <source>
        <dbReference type="Proteomes" id="UP000585614"/>
    </source>
</evidence>